<comment type="caution">
    <text evidence="1">The sequence shown here is derived from an EMBL/GenBank/DDBJ whole genome shotgun (WGS) entry which is preliminary data.</text>
</comment>
<proteinExistence type="predicted"/>
<sequence>MIISRKLISCTHSHNYKHYLAFSFNQSDSILQQAILEGKQLARKVNPHNPKEEIRTLPQLEAANMRGRLAELCTKNLLQNELKVRNLPGTITESSEFIDSVEGITQIDLILTVNGNKYQIEIRSSCVRNGVYFGITSGFINLLGWYKTDSKQKEPKKDFYLMYLYGFNESETTNKFSNQVDVSFVGGASKLMLQGPLASDKQLKQSVKTLYRCISPICTVYDVDQILNEMFQ</sequence>
<name>V6AS03_9ARCH</name>
<dbReference type="STRING" id="1407055.NITUZ_30007"/>
<gene>
    <name evidence="1" type="ORF">NITUZ_30007</name>
</gene>
<evidence type="ECO:0000313" key="1">
    <source>
        <dbReference type="EMBL" id="CDI05315.1"/>
    </source>
</evidence>
<dbReference type="EMBL" id="CBTY010000008">
    <property type="protein sequence ID" value="CDI05315.1"/>
    <property type="molecule type" value="Genomic_DNA"/>
</dbReference>
<keyword evidence="2" id="KW-1185">Reference proteome</keyword>
<accession>V6AS03</accession>
<protein>
    <submittedName>
        <fullName evidence="1">Uncharacterized protein</fullName>
    </submittedName>
</protein>
<evidence type="ECO:0000313" key="2">
    <source>
        <dbReference type="Proteomes" id="UP000018159"/>
    </source>
</evidence>
<organism evidence="1 2">
    <name type="scientific">Candidatus Nitrosotenuis uzonensis</name>
    <dbReference type="NCBI Taxonomy" id="1407055"/>
    <lineage>
        <taxon>Archaea</taxon>
        <taxon>Nitrososphaerota</taxon>
        <taxon>Candidatus Nitrosotenuis</taxon>
    </lineage>
</organism>
<dbReference type="AlphaFoldDB" id="V6AS03"/>
<reference evidence="1 2" key="1">
    <citation type="journal article" date="2013" name="PLoS ONE">
        <title>Enrichment and Genome Sequence of the Group I.1a Ammonia-Oxidizing Archaeon ?Ca. Nitrosotenuis uzonensis? Representing a Clade Globally.</title>
        <authorList>
            <person name="Lebedeva E.V."/>
            <person name="Hatzenpichler R."/>
            <person name="Pelletier E."/>
            <person name="Schuster N."/>
            <person name="Hauzmayer S."/>
            <person name="Bulaev A."/>
            <person name="Grigor'eva N.V."/>
            <person name="Galushko A."/>
            <person name="Schmid M."/>
            <person name="Palatinszky M."/>
            <person name="Le Paslier D."/>
            <person name="Daims H."/>
            <person name="Wagner M."/>
        </authorList>
    </citation>
    <scope>NUCLEOTIDE SEQUENCE [LARGE SCALE GENOMIC DNA]</scope>
    <source>
        <strain evidence="1 2">N4</strain>
    </source>
</reference>
<dbReference type="Proteomes" id="UP000018159">
    <property type="component" value="Unassembled WGS sequence"/>
</dbReference>